<dbReference type="PROSITE" id="PS01227">
    <property type="entry name" value="UPF0012"/>
    <property type="match status" value="1"/>
</dbReference>
<dbReference type="Gene3D" id="3.60.110.10">
    <property type="entry name" value="Carbon-nitrogen hydrolase"/>
    <property type="match status" value="1"/>
</dbReference>
<reference evidence="3 4" key="1">
    <citation type="submission" date="2018-05" db="EMBL/GenBank/DDBJ databases">
        <title>Genomic analysis of Gracilibacillus dipsosauri DD1 reveals novel features of a salt-tolerant amylase.</title>
        <authorList>
            <person name="Deutch C.E."/>
            <person name="Yang S."/>
        </authorList>
    </citation>
    <scope>NUCLEOTIDE SEQUENCE [LARGE SCALE GENOMIC DNA]</scope>
    <source>
        <strain evidence="3 4">DD1</strain>
    </source>
</reference>
<protein>
    <submittedName>
        <fullName evidence="3">Carbon-nitrogen hydrolase</fullName>
    </submittedName>
</protein>
<dbReference type="SUPFAM" id="SSF56317">
    <property type="entry name" value="Carbon-nitrogen hydrolase"/>
    <property type="match status" value="1"/>
</dbReference>
<evidence type="ECO:0000259" key="2">
    <source>
        <dbReference type="PROSITE" id="PS50263"/>
    </source>
</evidence>
<dbReference type="GO" id="GO:0016787">
    <property type="term" value="F:hydrolase activity"/>
    <property type="evidence" value="ECO:0007669"/>
    <property type="project" value="UniProtKB-KW"/>
</dbReference>
<dbReference type="PANTHER" id="PTHR23088:SF27">
    <property type="entry name" value="DEAMINATED GLUTATHIONE AMIDASE"/>
    <property type="match status" value="1"/>
</dbReference>
<dbReference type="OrthoDB" id="9811121at2"/>
<dbReference type="InterPro" id="IPR001110">
    <property type="entry name" value="UPF0012_CS"/>
</dbReference>
<evidence type="ECO:0000313" key="3">
    <source>
        <dbReference type="EMBL" id="PWU69531.1"/>
    </source>
</evidence>
<organism evidence="3 4">
    <name type="scientific">Gracilibacillus dipsosauri</name>
    <dbReference type="NCBI Taxonomy" id="178340"/>
    <lineage>
        <taxon>Bacteria</taxon>
        <taxon>Bacillati</taxon>
        <taxon>Bacillota</taxon>
        <taxon>Bacilli</taxon>
        <taxon>Bacillales</taxon>
        <taxon>Bacillaceae</taxon>
        <taxon>Gracilibacillus</taxon>
    </lineage>
</organism>
<gene>
    <name evidence="3" type="ORF">DLJ74_06040</name>
</gene>
<dbReference type="PANTHER" id="PTHR23088">
    <property type="entry name" value="NITRILASE-RELATED"/>
    <property type="match status" value="1"/>
</dbReference>
<dbReference type="InterPro" id="IPR036526">
    <property type="entry name" value="C-N_Hydrolase_sf"/>
</dbReference>
<evidence type="ECO:0000256" key="1">
    <source>
        <dbReference type="ARBA" id="ARBA00010613"/>
    </source>
</evidence>
<feature type="domain" description="CN hydrolase" evidence="2">
    <location>
        <begin position="1"/>
        <end position="240"/>
    </location>
</feature>
<keyword evidence="3" id="KW-0378">Hydrolase</keyword>
<keyword evidence="4" id="KW-1185">Reference proteome</keyword>
<name>A0A317L128_9BACI</name>
<dbReference type="Proteomes" id="UP000245624">
    <property type="component" value="Unassembled WGS sequence"/>
</dbReference>
<sequence>MKYALYQMNVHVANPEKNREKIASWIEKQMMETKPDTIVLPEMWNTGYALDQLEPIADQNGKATIPFLSNLAKEFSVNIVGGSVANKKEDGIYNSSFVLNREGEVIHRYDKIHLVPMLDEPKYLEGGRNKAGHFELDGVKMGVVICYDLRFPELLRPLALNGAKVIHIVAQWPSARIEHWKYLLHARAIENQCYIIAVNSSGSCKETQFAGESLVIDPAGKLVTSGPSEKEASLHVTLQLEKVTETRKSIPIFTSRVPHLYESVKGDFHA</sequence>
<dbReference type="CDD" id="cd07583">
    <property type="entry name" value="nitrilase_5"/>
    <property type="match status" value="1"/>
</dbReference>
<evidence type="ECO:0000313" key="4">
    <source>
        <dbReference type="Proteomes" id="UP000245624"/>
    </source>
</evidence>
<dbReference type="Pfam" id="PF00795">
    <property type="entry name" value="CN_hydrolase"/>
    <property type="match status" value="1"/>
</dbReference>
<proteinExistence type="inferred from homology"/>
<dbReference type="AlphaFoldDB" id="A0A317L128"/>
<dbReference type="EMBL" id="QGTD01000005">
    <property type="protein sequence ID" value="PWU69531.1"/>
    <property type="molecule type" value="Genomic_DNA"/>
</dbReference>
<dbReference type="RefSeq" id="WP_054859723.1">
    <property type="nucleotide sequence ID" value="NZ_JAJUIE010000010.1"/>
</dbReference>
<comment type="caution">
    <text evidence="3">The sequence shown here is derived from an EMBL/GenBank/DDBJ whole genome shotgun (WGS) entry which is preliminary data.</text>
</comment>
<comment type="similarity">
    <text evidence="1">Belongs to the carbon-nitrogen hydrolase superfamily. NIT1/NIT2 family.</text>
</comment>
<accession>A0A317L128</accession>
<dbReference type="PROSITE" id="PS50263">
    <property type="entry name" value="CN_HYDROLASE"/>
    <property type="match status" value="1"/>
</dbReference>
<dbReference type="InterPro" id="IPR003010">
    <property type="entry name" value="C-N_Hydrolase"/>
</dbReference>